<comment type="similarity">
    <text evidence="1">Belongs to the AB hydrolase superfamily. Lipase family.</text>
</comment>
<dbReference type="GO" id="GO:0004806">
    <property type="term" value="F:triacylglycerol lipase activity"/>
    <property type="evidence" value="ECO:0007669"/>
    <property type="project" value="UniProtKB-UniRule"/>
</dbReference>
<dbReference type="InterPro" id="IPR029058">
    <property type="entry name" value="AB_hydrolase_fold"/>
</dbReference>
<evidence type="ECO:0000256" key="1">
    <source>
        <dbReference type="PIRNR" id="PIRNR029171"/>
    </source>
</evidence>
<reference evidence="2 3" key="1">
    <citation type="submission" date="2020-07" db="EMBL/GenBank/DDBJ databases">
        <title>Metarhizium humberi genome.</title>
        <authorList>
            <person name="Lysoe E."/>
        </authorList>
    </citation>
    <scope>NUCLEOTIDE SEQUENCE [LARGE SCALE GENOMIC DNA]</scope>
    <source>
        <strain evidence="2 3">ESALQ1638</strain>
    </source>
</reference>
<dbReference type="PIRSF" id="PIRSF029171">
    <property type="entry name" value="Esterase_LipA"/>
    <property type="match status" value="1"/>
</dbReference>
<evidence type="ECO:0008006" key="4">
    <source>
        <dbReference type="Google" id="ProtNLM"/>
    </source>
</evidence>
<dbReference type="EMBL" id="JACEFI010000018">
    <property type="protein sequence ID" value="KAH0593935.1"/>
    <property type="molecule type" value="Genomic_DNA"/>
</dbReference>
<organism evidence="2 3">
    <name type="scientific">Metarhizium humberi</name>
    <dbReference type="NCBI Taxonomy" id="2596975"/>
    <lineage>
        <taxon>Eukaryota</taxon>
        <taxon>Fungi</taxon>
        <taxon>Dikarya</taxon>
        <taxon>Ascomycota</taxon>
        <taxon>Pezizomycotina</taxon>
        <taxon>Sordariomycetes</taxon>
        <taxon>Hypocreomycetidae</taxon>
        <taxon>Hypocreales</taxon>
        <taxon>Clavicipitaceae</taxon>
        <taxon>Metarhizium</taxon>
    </lineage>
</organism>
<sequence>MMRVCNWVLHAAIIGQATCLQGSNFNITPEFAVQNGCDEKCQATLAKVNAIDLGIFGQDFDFDWFATASNFSGSKPGDVLKMQAMDPKMLGEQVKQGTTVYRIQYTSVDLDNSTVPATGFIALPFAPASLKSKASNSSSSYQFPLVAYAHGTSGVYPGCAPSNGPALYDYDSWQLLLQRGYAVVATDYAGLGNNHTEHKYCSFPVQANDIVYSVVAARKAMGNIFTQEWMAVGHSEGGGAVWKLAESRFVKDDSKYLGTVSLAPALKIADMLRNHTDFILKSGYLTLVAKALQRFSPSYNFTMLGQVQRQRMAIADASQPCLIAQGAISVGLTREQVLDEKGFETDLQLLQSWQDKMAPASGGRTSAPLLLVQGLNDTAVVAQVTHESWQQACQDQSEVHLREYTELDHSGVIVAAASEWLAWVDARFNGEATSGNCTGLQRVPFDAAHVIAPPEKPEDADA</sequence>
<feature type="signal peptide" evidence="1">
    <location>
        <begin position="1"/>
        <end position="19"/>
    </location>
</feature>
<protein>
    <recommendedName>
        <fullName evidence="4">Prolyl aminopeptidase (Secreted protein)</fullName>
    </recommendedName>
</protein>
<evidence type="ECO:0000313" key="3">
    <source>
        <dbReference type="Proteomes" id="UP000764110"/>
    </source>
</evidence>
<dbReference type="InterPro" id="IPR005152">
    <property type="entry name" value="Lipase_secreted"/>
</dbReference>
<dbReference type="SUPFAM" id="SSF53474">
    <property type="entry name" value="alpha/beta-Hydrolases"/>
    <property type="match status" value="1"/>
</dbReference>
<gene>
    <name evidence="2" type="ORF">MHUMG1_08258</name>
</gene>
<evidence type="ECO:0000313" key="2">
    <source>
        <dbReference type="EMBL" id="KAH0593935.1"/>
    </source>
</evidence>
<dbReference type="AlphaFoldDB" id="A0A9P8M8C4"/>
<dbReference type="Pfam" id="PF03583">
    <property type="entry name" value="LIP"/>
    <property type="match status" value="1"/>
</dbReference>
<keyword evidence="1" id="KW-0732">Signal</keyword>
<proteinExistence type="inferred from homology"/>
<name>A0A9P8M8C4_9HYPO</name>
<dbReference type="GO" id="GO:0016042">
    <property type="term" value="P:lipid catabolic process"/>
    <property type="evidence" value="ECO:0007669"/>
    <property type="project" value="UniProtKB-UniRule"/>
</dbReference>
<dbReference type="Proteomes" id="UP000764110">
    <property type="component" value="Unassembled WGS sequence"/>
</dbReference>
<dbReference type="PANTHER" id="PTHR34853">
    <property type="match status" value="1"/>
</dbReference>
<keyword evidence="3" id="KW-1185">Reference proteome</keyword>
<feature type="chain" id="PRO_5040557444" description="Prolyl aminopeptidase (Secreted protein)" evidence="1">
    <location>
        <begin position="20"/>
        <end position="462"/>
    </location>
</feature>
<dbReference type="PANTHER" id="PTHR34853:SF1">
    <property type="entry name" value="LIPASE 5"/>
    <property type="match status" value="1"/>
</dbReference>
<comment type="caution">
    <text evidence="2">The sequence shown here is derived from an EMBL/GenBank/DDBJ whole genome shotgun (WGS) entry which is preliminary data.</text>
</comment>
<accession>A0A9P8M8C4</accession>
<dbReference type="Gene3D" id="3.40.50.1820">
    <property type="entry name" value="alpha/beta hydrolase"/>
    <property type="match status" value="2"/>
</dbReference>